<evidence type="ECO:0000256" key="3">
    <source>
        <dbReference type="ARBA" id="ARBA00022840"/>
    </source>
</evidence>
<dbReference type="InterPro" id="IPR003593">
    <property type="entry name" value="AAA+_ATPase"/>
</dbReference>
<protein>
    <submittedName>
        <fullName evidence="5">Urea transport system ATP-binding protein</fullName>
    </submittedName>
</protein>
<evidence type="ECO:0000259" key="4">
    <source>
        <dbReference type="PROSITE" id="PS50893"/>
    </source>
</evidence>
<dbReference type="SMART" id="SM00382">
    <property type="entry name" value="AAA"/>
    <property type="match status" value="1"/>
</dbReference>
<reference evidence="5 6" key="1">
    <citation type="submission" date="2020-08" db="EMBL/GenBank/DDBJ databases">
        <title>Genomic Encyclopedia of Type Strains, Phase IV (KMG-IV): sequencing the most valuable type-strain genomes for metagenomic binning, comparative biology and taxonomic classification.</title>
        <authorList>
            <person name="Goeker M."/>
        </authorList>
    </citation>
    <scope>NUCLEOTIDE SEQUENCE [LARGE SCALE GENOMIC DNA]</scope>
    <source>
        <strain evidence="5 6">DSM 103462</strain>
    </source>
</reference>
<dbReference type="InterPro" id="IPR017781">
    <property type="entry name" value="ABC_transptr_urea_ATP-bd_UrtD"/>
</dbReference>
<evidence type="ECO:0000256" key="2">
    <source>
        <dbReference type="ARBA" id="ARBA00022741"/>
    </source>
</evidence>
<dbReference type="EMBL" id="JACHFQ010000008">
    <property type="protein sequence ID" value="MBB5227142.1"/>
    <property type="molecule type" value="Genomic_DNA"/>
</dbReference>
<evidence type="ECO:0000256" key="1">
    <source>
        <dbReference type="ARBA" id="ARBA00022448"/>
    </source>
</evidence>
<dbReference type="NCBIfam" id="TIGR03411">
    <property type="entry name" value="urea_trans_UrtD"/>
    <property type="match status" value="1"/>
</dbReference>
<dbReference type="Gene3D" id="3.40.50.300">
    <property type="entry name" value="P-loop containing nucleotide triphosphate hydrolases"/>
    <property type="match status" value="1"/>
</dbReference>
<keyword evidence="2" id="KW-0547">Nucleotide-binding</keyword>
<evidence type="ECO:0000313" key="5">
    <source>
        <dbReference type="EMBL" id="MBB5227142.1"/>
    </source>
</evidence>
<gene>
    <name evidence="5" type="ORF">HNP76_002538</name>
</gene>
<dbReference type="GO" id="GO:0016887">
    <property type="term" value="F:ATP hydrolysis activity"/>
    <property type="evidence" value="ECO:0007669"/>
    <property type="project" value="InterPro"/>
</dbReference>
<dbReference type="RefSeq" id="WP_184661084.1">
    <property type="nucleotide sequence ID" value="NZ_JACHFQ010000008.1"/>
</dbReference>
<dbReference type="GO" id="GO:0005886">
    <property type="term" value="C:plasma membrane"/>
    <property type="evidence" value="ECO:0007669"/>
    <property type="project" value="TreeGrafter"/>
</dbReference>
<accession>A0A7W8GB94</accession>
<proteinExistence type="predicted"/>
<dbReference type="Proteomes" id="UP000518887">
    <property type="component" value="Unassembled WGS sequence"/>
</dbReference>
<dbReference type="SUPFAM" id="SSF52540">
    <property type="entry name" value="P-loop containing nucleoside triphosphate hydrolases"/>
    <property type="match status" value="1"/>
</dbReference>
<feature type="domain" description="ABC transporter" evidence="4">
    <location>
        <begin position="12"/>
        <end position="262"/>
    </location>
</feature>
<dbReference type="Pfam" id="PF00005">
    <property type="entry name" value="ABC_tran"/>
    <property type="match status" value="1"/>
</dbReference>
<comment type="caution">
    <text evidence="5">The sequence shown here is derived from an EMBL/GenBank/DDBJ whole genome shotgun (WGS) entry which is preliminary data.</text>
</comment>
<dbReference type="GO" id="GO:0005524">
    <property type="term" value="F:ATP binding"/>
    <property type="evidence" value="ECO:0007669"/>
    <property type="project" value="UniProtKB-KW"/>
</dbReference>
<keyword evidence="6" id="KW-1185">Reference proteome</keyword>
<keyword evidence="3 5" id="KW-0067">ATP-binding</keyword>
<sequence>MSETNSKITPVIEINDISVEFDGFKALSDVNTKIMPNKVHFFIGPNGAGKTTLLDIICGKTKPSNGKIIYHGGIDVGLRQYTNMDLTKMREADIVNEGIGRKFQAPSVFTSLTVWENMEISLKGQKNVISSLLFRISEKQKKRIEMILDFISLTEKKDEKAASLSHGQKQWLEIGMLLVQEPAVVLLDEPVAGMGKAETEKTGEIIKKIAKQYAVVVVEHDMEFVKAVADTVTVMHEGKILTEGSAAQVLADEKVKAVYLGRGKFHKSGVA</sequence>
<dbReference type="PANTHER" id="PTHR45772">
    <property type="entry name" value="CONSERVED COMPONENT OF ABC TRANSPORTER FOR NATURAL AMINO ACIDS-RELATED"/>
    <property type="match status" value="1"/>
</dbReference>
<evidence type="ECO:0000313" key="6">
    <source>
        <dbReference type="Proteomes" id="UP000518887"/>
    </source>
</evidence>
<keyword evidence="1" id="KW-0813">Transport</keyword>
<dbReference type="CDD" id="cd03219">
    <property type="entry name" value="ABC_Mj1267_LivG_branched"/>
    <property type="match status" value="1"/>
</dbReference>
<dbReference type="InterPro" id="IPR003439">
    <property type="entry name" value="ABC_transporter-like_ATP-bd"/>
</dbReference>
<dbReference type="InterPro" id="IPR027417">
    <property type="entry name" value="P-loop_NTPase"/>
</dbReference>
<dbReference type="PROSITE" id="PS50893">
    <property type="entry name" value="ABC_TRANSPORTER_2"/>
    <property type="match status" value="1"/>
</dbReference>
<organism evidence="5 6">
    <name type="scientific">Treponema ruminis</name>
    <dbReference type="NCBI Taxonomy" id="744515"/>
    <lineage>
        <taxon>Bacteria</taxon>
        <taxon>Pseudomonadati</taxon>
        <taxon>Spirochaetota</taxon>
        <taxon>Spirochaetia</taxon>
        <taxon>Spirochaetales</taxon>
        <taxon>Treponemataceae</taxon>
        <taxon>Treponema</taxon>
    </lineage>
</organism>
<dbReference type="InterPro" id="IPR051120">
    <property type="entry name" value="ABC_AA/LPS_Transport"/>
</dbReference>
<name>A0A7W8GB94_9SPIR</name>
<dbReference type="PANTHER" id="PTHR45772:SF8">
    <property type="entry name" value="HIGH-AFFINITY BRANCHED-CHAIN AMINO ACID TRANSPORT ATP-BINDING PROTEIN"/>
    <property type="match status" value="1"/>
</dbReference>
<dbReference type="AlphaFoldDB" id="A0A7W8GB94"/>